<accession>A0ABD1LUF0</accession>
<dbReference type="EMBL" id="JBGMDY010000007">
    <property type="protein sequence ID" value="KAL2327154.1"/>
    <property type="molecule type" value="Genomic_DNA"/>
</dbReference>
<feature type="compositionally biased region" description="Low complexity" evidence="1">
    <location>
        <begin position="1"/>
        <end position="19"/>
    </location>
</feature>
<evidence type="ECO:0000256" key="1">
    <source>
        <dbReference type="SAM" id="MobiDB-lite"/>
    </source>
</evidence>
<evidence type="ECO:0000313" key="3">
    <source>
        <dbReference type="Proteomes" id="UP001603857"/>
    </source>
</evidence>
<dbReference type="Proteomes" id="UP001603857">
    <property type="component" value="Unassembled WGS sequence"/>
</dbReference>
<gene>
    <name evidence="2" type="ORF">Fmac_020581</name>
</gene>
<evidence type="ECO:0000313" key="2">
    <source>
        <dbReference type="EMBL" id="KAL2327154.1"/>
    </source>
</evidence>
<keyword evidence="3" id="KW-1185">Reference proteome</keyword>
<feature type="compositionally biased region" description="Polar residues" evidence="1">
    <location>
        <begin position="187"/>
        <end position="200"/>
    </location>
</feature>
<name>A0ABD1LUF0_9FABA</name>
<proteinExistence type="predicted"/>
<sequence>MSTRMTTTTPTTPQRQQRPTPHRSHVFHSSHVSLDFNYSDRPPPPPPHLHQHNHSFPHAYPSTPAAPDYPSCTTMHHVSHHHTPHFPFFSHNALPLPPCTTSSPPPPLSTTSATLPSPTNPPLAFSPRLTRISPSPFVTVKSFSLLSIPPMSTSTTVNDEEGCPAFSLINKGTGEALKHSIGATHPVSDQGSVLTNGTNSQREEGCR</sequence>
<protein>
    <submittedName>
        <fullName evidence="2">Uncharacterized protein</fullName>
    </submittedName>
</protein>
<organism evidence="2 3">
    <name type="scientific">Flemingia macrophylla</name>
    <dbReference type="NCBI Taxonomy" id="520843"/>
    <lineage>
        <taxon>Eukaryota</taxon>
        <taxon>Viridiplantae</taxon>
        <taxon>Streptophyta</taxon>
        <taxon>Embryophyta</taxon>
        <taxon>Tracheophyta</taxon>
        <taxon>Spermatophyta</taxon>
        <taxon>Magnoliopsida</taxon>
        <taxon>eudicotyledons</taxon>
        <taxon>Gunneridae</taxon>
        <taxon>Pentapetalae</taxon>
        <taxon>rosids</taxon>
        <taxon>fabids</taxon>
        <taxon>Fabales</taxon>
        <taxon>Fabaceae</taxon>
        <taxon>Papilionoideae</taxon>
        <taxon>50 kb inversion clade</taxon>
        <taxon>NPAAA clade</taxon>
        <taxon>indigoferoid/millettioid clade</taxon>
        <taxon>Phaseoleae</taxon>
        <taxon>Flemingia</taxon>
    </lineage>
</organism>
<feature type="region of interest" description="Disordered" evidence="1">
    <location>
        <begin position="1"/>
        <end position="62"/>
    </location>
</feature>
<reference evidence="2 3" key="1">
    <citation type="submission" date="2024-08" db="EMBL/GenBank/DDBJ databases">
        <title>Insights into the chromosomal genome structure of Flemingia macrophylla.</title>
        <authorList>
            <person name="Ding Y."/>
            <person name="Zhao Y."/>
            <person name="Bi W."/>
            <person name="Wu M."/>
            <person name="Zhao G."/>
            <person name="Gong Y."/>
            <person name="Li W."/>
            <person name="Zhang P."/>
        </authorList>
    </citation>
    <scope>NUCLEOTIDE SEQUENCE [LARGE SCALE GENOMIC DNA]</scope>
    <source>
        <strain evidence="2">DYQJB</strain>
        <tissue evidence="2">Leaf</tissue>
    </source>
</reference>
<feature type="region of interest" description="Disordered" evidence="1">
    <location>
        <begin position="100"/>
        <end position="120"/>
    </location>
</feature>
<comment type="caution">
    <text evidence="2">The sequence shown here is derived from an EMBL/GenBank/DDBJ whole genome shotgun (WGS) entry which is preliminary data.</text>
</comment>
<feature type="region of interest" description="Disordered" evidence="1">
    <location>
        <begin position="177"/>
        <end position="207"/>
    </location>
</feature>
<dbReference type="AlphaFoldDB" id="A0ABD1LUF0"/>